<name>A0A8S9FE16_BRACR</name>
<evidence type="ECO:0000313" key="2">
    <source>
        <dbReference type="EMBL" id="KAF2531923.1"/>
    </source>
</evidence>
<gene>
    <name evidence="2" type="ORF">F2Q70_00030053</name>
</gene>
<dbReference type="EMBL" id="QGKY02002305">
    <property type="protein sequence ID" value="KAF2531923.1"/>
    <property type="molecule type" value="Genomic_DNA"/>
</dbReference>
<accession>A0A8S9FE16</accession>
<evidence type="ECO:0000256" key="1">
    <source>
        <dbReference type="SAM" id="MobiDB-lite"/>
    </source>
</evidence>
<dbReference type="AlphaFoldDB" id="A0A8S9FE16"/>
<proteinExistence type="predicted"/>
<feature type="region of interest" description="Disordered" evidence="1">
    <location>
        <begin position="235"/>
        <end position="254"/>
    </location>
</feature>
<dbReference type="PANTHER" id="PTHR31099:SF24">
    <property type="entry name" value="AMINOTRANSFERASE-LIKE PLANT MOBILE DOMAIN-CONTAINING PROTEIN"/>
    <property type="match status" value="1"/>
</dbReference>
<dbReference type="PANTHER" id="PTHR31099">
    <property type="entry name" value="OS06G0165300 PROTEIN"/>
    <property type="match status" value="1"/>
</dbReference>
<protein>
    <submittedName>
        <fullName evidence="2">Uncharacterized protein</fullName>
    </submittedName>
</protein>
<reference evidence="2" key="1">
    <citation type="submission" date="2019-12" db="EMBL/GenBank/DDBJ databases">
        <title>Genome sequencing and annotation of Brassica cretica.</title>
        <authorList>
            <person name="Studholme D.J."/>
            <person name="Sarris P.F."/>
        </authorList>
    </citation>
    <scope>NUCLEOTIDE SEQUENCE</scope>
    <source>
        <strain evidence="2">PFS-102/07</strain>
        <tissue evidence="2">Leaf</tissue>
    </source>
</reference>
<organism evidence="2">
    <name type="scientific">Brassica cretica</name>
    <name type="common">Mustard</name>
    <dbReference type="NCBI Taxonomy" id="69181"/>
    <lineage>
        <taxon>Eukaryota</taxon>
        <taxon>Viridiplantae</taxon>
        <taxon>Streptophyta</taxon>
        <taxon>Embryophyta</taxon>
        <taxon>Tracheophyta</taxon>
        <taxon>Spermatophyta</taxon>
        <taxon>Magnoliopsida</taxon>
        <taxon>eudicotyledons</taxon>
        <taxon>Gunneridae</taxon>
        <taxon>Pentapetalae</taxon>
        <taxon>rosids</taxon>
        <taxon>malvids</taxon>
        <taxon>Brassicales</taxon>
        <taxon>Brassicaceae</taxon>
        <taxon>Brassiceae</taxon>
        <taxon>Brassica</taxon>
    </lineage>
</organism>
<sequence length="339" mass="38902">MAIQVLGKLHGFSVGVHEILYSYYFAPLINKAGFYHLRSRDGSPLVEEPSRGVRGNYPYGDGWNSRYVFLKFQEPVGYPTSWRTIDVSRPVSFAGEALAKLLMGVPRRFRLVTFLVNREALRHSRVWGNVSRSPVSVVYDEYQKTKTRKRRPSYTPPPRLARATLSANGLSSTSSKSAEVVPNRDLLVDAHRRLIGEVFLLCSQMKDMVARRDLLIQQVKASARWELMKEWLEKREPEGSSSDPETFGRNPEAIGEPGGTVFRLPRQGYYRYLFGFRILPLGSWSLSSSYDVFYFCRKSLTGFRGCWCGCCDPRARLHCFPRLEKQDFDCSMYFTVLLQ</sequence>
<comment type="caution">
    <text evidence="2">The sequence shown here is derived from an EMBL/GenBank/DDBJ whole genome shotgun (WGS) entry which is preliminary data.</text>
</comment>